<feature type="transmembrane region" description="Helical" evidence="1">
    <location>
        <begin position="44"/>
        <end position="61"/>
    </location>
</feature>
<name>A0A366CUY2_9NOCA</name>
<keyword evidence="1" id="KW-0472">Membrane</keyword>
<dbReference type="STRING" id="1210090.GCA_001613185_06505"/>
<dbReference type="Proteomes" id="UP000252586">
    <property type="component" value="Unassembled WGS sequence"/>
</dbReference>
<evidence type="ECO:0000313" key="2">
    <source>
        <dbReference type="EMBL" id="RBO80123.1"/>
    </source>
</evidence>
<dbReference type="AlphaFoldDB" id="A0A366CUY2"/>
<keyword evidence="1" id="KW-1133">Transmembrane helix</keyword>
<protein>
    <submittedName>
        <fullName evidence="2">Uncharacterized protein</fullName>
    </submittedName>
</protein>
<gene>
    <name evidence="2" type="ORF">DFR74_12712</name>
</gene>
<proteinExistence type="predicted"/>
<keyword evidence="1" id="KW-0812">Transmembrane</keyword>
<reference evidence="2 3" key="1">
    <citation type="submission" date="2018-06" db="EMBL/GenBank/DDBJ databases">
        <title>Genomic Encyclopedia of Type Strains, Phase IV (KMG-IV): sequencing the most valuable type-strain genomes for metagenomic binning, comparative biology and taxonomic classification.</title>
        <authorList>
            <person name="Goeker M."/>
        </authorList>
    </citation>
    <scope>NUCLEOTIDE SEQUENCE [LARGE SCALE GENOMIC DNA]</scope>
    <source>
        <strain evidence="2 3">DSM 44599</strain>
    </source>
</reference>
<comment type="caution">
    <text evidence="2">The sequence shown here is derived from an EMBL/GenBank/DDBJ whole genome shotgun (WGS) entry which is preliminary data.</text>
</comment>
<sequence length="101" mass="10451">MPRGRAGHECSVDRNSLSVYPDDMTTVHPSSVDIAGTAWPVYKLEALAAALVTGVLLGLILGSPQVAVLAGAAVAAVRWIVGAYAARRAAPVRSVRASSLR</sequence>
<keyword evidence="3" id="KW-1185">Reference proteome</keyword>
<accession>A0A366CUY2</accession>
<organism evidence="2 3">
    <name type="scientific">Nocardia puris</name>
    <dbReference type="NCBI Taxonomy" id="208602"/>
    <lineage>
        <taxon>Bacteria</taxon>
        <taxon>Bacillati</taxon>
        <taxon>Actinomycetota</taxon>
        <taxon>Actinomycetes</taxon>
        <taxon>Mycobacteriales</taxon>
        <taxon>Nocardiaceae</taxon>
        <taxon>Nocardia</taxon>
    </lineage>
</organism>
<dbReference type="EMBL" id="QNRE01000027">
    <property type="protein sequence ID" value="RBO80123.1"/>
    <property type="molecule type" value="Genomic_DNA"/>
</dbReference>
<evidence type="ECO:0000256" key="1">
    <source>
        <dbReference type="SAM" id="Phobius"/>
    </source>
</evidence>
<evidence type="ECO:0000313" key="3">
    <source>
        <dbReference type="Proteomes" id="UP000252586"/>
    </source>
</evidence>